<dbReference type="GeneID" id="78818162"/>
<keyword evidence="2" id="KW-1185">Reference proteome</keyword>
<protein>
    <submittedName>
        <fullName evidence="1">Ornithine cyclodeaminase</fullName>
    </submittedName>
</protein>
<dbReference type="PANTHER" id="PTHR13812:SF19">
    <property type="entry name" value="KETIMINE REDUCTASE MU-CRYSTALLIN"/>
    <property type="match status" value="1"/>
</dbReference>
<dbReference type="BioCyc" id="MSMI420247:GHWZ-1555-MONOMER"/>
<organism evidence="1 2">
    <name type="scientific">Methanobrevibacter smithii (strain ATCC 35061 / DSM 861 / OCM 144 / PS)</name>
    <dbReference type="NCBI Taxonomy" id="420247"/>
    <lineage>
        <taxon>Archaea</taxon>
        <taxon>Methanobacteriati</taxon>
        <taxon>Methanobacteriota</taxon>
        <taxon>Methanomada group</taxon>
        <taxon>Methanobacteria</taxon>
        <taxon>Methanobacteriales</taxon>
        <taxon>Methanobacteriaceae</taxon>
        <taxon>Methanobrevibacter</taxon>
    </lineage>
</organism>
<dbReference type="PANTHER" id="PTHR13812">
    <property type="entry name" value="KETIMINE REDUCTASE MU-CRYSTALLIN"/>
    <property type="match status" value="1"/>
</dbReference>
<name>A5UNE4_METS3</name>
<dbReference type="InterPro" id="IPR003462">
    <property type="entry name" value="ODC_Mu_crystall"/>
</dbReference>
<dbReference type="Proteomes" id="UP000001992">
    <property type="component" value="Chromosome"/>
</dbReference>
<proteinExistence type="predicted"/>
<dbReference type="EnsemblBacteria" id="ABQ87722">
    <property type="protein sequence ID" value="ABQ87722"/>
    <property type="gene ID" value="Msm_1517"/>
</dbReference>
<dbReference type="EMBL" id="CP000678">
    <property type="protein sequence ID" value="ABQ87722.1"/>
    <property type="molecule type" value="Genomic_DNA"/>
</dbReference>
<dbReference type="eggNOG" id="arCOG01035">
    <property type="taxonomic scope" value="Archaea"/>
</dbReference>
<dbReference type="Pfam" id="PF02423">
    <property type="entry name" value="OCD_Mu_crystall"/>
    <property type="match status" value="1"/>
</dbReference>
<accession>A5UNE4</accession>
<dbReference type="KEGG" id="msi:Msm_1517"/>
<dbReference type="SUPFAM" id="SSF51735">
    <property type="entry name" value="NAD(P)-binding Rossmann-fold domains"/>
    <property type="match status" value="1"/>
</dbReference>
<dbReference type="Gene3D" id="3.40.50.720">
    <property type="entry name" value="NAD(P)-binding Rossmann-like Domain"/>
    <property type="match status" value="1"/>
</dbReference>
<dbReference type="AlphaFoldDB" id="A5UNE4"/>
<reference evidence="1 2" key="1">
    <citation type="journal article" date="2007" name="Proc. Natl. Acad. Sci. U.S.A.">
        <title>Genomic and metabolic adaptations of Methanobrevibacter smithii to the human gut.</title>
        <authorList>
            <person name="Samuel B.S."/>
            <person name="Hansen E.E."/>
            <person name="Manchester J.K."/>
            <person name="Coutinho P.M."/>
            <person name="Henrissat B."/>
            <person name="Fulton R."/>
            <person name="Latreille P."/>
            <person name="Kim K."/>
            <person name="Wilson R.K."/>
            <person name="Gordon J.I."/>
        </authorList>
    </citation>
    <scope>NUCLEOTIDE SEQUENCE [LARGE SCALE GENOMIC DNA]</scope>
    <source>
        <strain evidence="2">ATCC 35061 / DSM 861 / OCM 144 / PS</strain>
    </source>
</reference>
<dbReference type="PATRIC" id="fig|420247.28.peg.1509"/>
<dbReference type="Gene3D" id="3.30.1780.10">
    <property type="entry name" value="ornithine cyclodeaminase, domain 1"/>
    <property type="match status" value="1"/>
</dbReference>
<gene>
    <name evidence="1" type="ordered locus">Msm_1517</name>
</gene>
<dbReference type="InterPro" id="IPR023401">
    <property type="entry name" value="ODC_N"/>
</dbReference>
<evidence type="ECO:0000313" key="2">
    <source>
        <dbReference type="Proteomes" id="UP000001992"/>
    </source>
</evidence>
<dbReference type="InterPro" id="IPR036291">
    <property type="entry name" value="NAD(P)-bd_dom_sf"/>
</dbReference>
<dbReference type="GO" id="GO:0005737">
    <property type="term" value="C:cytoplasm"/>
    <property type="evidence" value="ECO:0007669"/>
    <property type="project" value="TreeGrafter"/>
</dbReference>
<evidence type="ECO:0000313" key="1">
    <source>
        <dbReference type="EMBL" id="ABQ87722.1"/>
    </source>
</evidence>
<dbReference type="RefSeq" id="WP_011954561.1">
    <property type="nucleotide sequence ID" value="NC_009515.1"/>
</dbReference>
<dbReference type="STRING" id="420247.Msm_1517"/>
<dbReference type="HOGENOM" id="CLU_042088_3_1_2"/>
<sequence>MKIITFEDIKKLNMSPLDCYEWAKEVVQNKNTTLLPPKISMKPDIDGVFYNIMPSVIPTLNRAGVKIVTRYPKRKPSLDSNLLLYDLTDGSTLALMDANFITAVRTGAVAALSIKLLATDDFKEIGIIGLGNTARATLKILLALFPERNFKIKLLKYKNQHQLFKEDFNQFNNIDFCYEDNADEVVKNSDVIISAVTTIKEDVCSDDCFKEGCLVVPIHTLGFTNCDLFFDKVFVDDIGHVKHFKYFDKFKECHEVTDILTGESKGRTNDKQRIIAYNIGISIHDIYFASKIYEMAETTEEIDLKAPSEKFWFDF</sequence>